<name>A0A5J6GIU1_STRKN</name>
<evidence type="ECO:0000256" key="1">
    <source>
        <dbReference type="SAM" id="Phobius"/>
    </source>
</evidence>
<dbReference type="Proteomes" id="UP000325529">
    <property type="component" value="Chromosome"/>
</dbReference>
<gene>
    <name evidence="2" type="ORF">CP970_25065</name>
</gene>
<evidence type="ECO:0000313" key="3">
    <source>
        <dbReference type="Proteomes" id="UP000325529"/>
    </source>
</evidence>
<keyword evidence="1" id="KW-0812">Transmembrane</keyword>
<proteinExistence type="predicted"/>
<keyword evidence="1" id="KW-0472">Membrane</keyword>
<accession>A0A5J6GIU1</accession>
<feature type="transmembrane region" description="Helical" evidence="1">
    <location>
        <begin position="20"/>
        <end position="41"/>
    </location>
</feature>
<sequence>MSAFRARALDRHRSAQRPSASGAAIRAVALGLAAAGAALAMTRGSGLSWLALVVLLRGTDHLPARLSYAVASAARRWRVCLLYVVSLVPHRTYEPLPKPRRAPRSALVPPRPPHALVVLLHRAQPCAP</sequence>
<dbReference type="KEGG" id="ska:CP970_25065"/>
<dbReference type="EMBL" id="CP023699">
    <property type="protein sequence ID" value="QEU93738.1"/>
    <property type="molecule type" value="Genomic_DNA"/>
</dbReference>
<organism evidence="2 3">
    <name type="scientific">Streptomyces kanamyceticus</name>
    <dbReference type="NCBI Taxonomy" id="1967"/>
    <lineage>
        <taxon>Bacteria</taxon>
        <taxon>Bacillati</taxon>
        <taxon>Actinomycetota</taxon>
        <taxon>Actinomycetes</taxon>
        <taxon>Kitasatosporales</taxon>
        <taxon>Streptomycetaceae</taxon>
        <taxon>Streptomyces</taxon>
    </lineage>
</organism>
<keyword evidence="1" id="KW-1133">Transmembrane helix</keyword>
<keyword evidence="3" id="KW-1185">Reference proteome</keyword>
<evidence type="ECO:0000313" key="2">
    <source>
        <dbReference type="EMBL" id="QEU93738.1"/>
    </source>
</evidence>
<dbReference type="RefSeq" id="WP_055556561.1">
    <property type="nucleotide sequence ID" value="NZ_CP023699.1"/>
</dbReference>
<protein>
    <submittedName>
        <fullName evidence="2">Uncharacterized protein</fullName>
    </submittedName>
</protein>
<dbReference type="AlphaFoldDB" id="A0A5J6GIU1"/>
<reference evidence="2 3" key="1">
    <citation type="submission" date="2017-09" db="EMBL/GenBank/DDBJ databases">
        <authorList>
            <person name="Lee N."/>
            <person name="Cho B.-K."/>
        </authorList>
    </citation>
    <scope>NUCLEOTIDE SEQUENCE [LARGE SCALE GENOMIC DNA]</scope>
    <source>
        <strain evidence="2 3">ATCC 12853</strain>
    </source>
</reference>